<accession>A0A1G6UA45</accession>
<dbReference type="InterPro" id="IPR024165">
    <property type="entry name" value="Kan/Strep_kinase"/>
</dbReference>
<evidence type="ECO:0000256" key="1">
    <source>
        <dbReference type="ARBA" id="ARBA00006219"/>
    </source>
</evidence>
<dbReference type="InterPro" id="IPR011009">
    <property type="entry name" value="Kinase-like_dom_sf"/>
</dbReference>
<dbReference type="Pfam" id="PF01636">
    <property type="entry name" value="APH"/>
    <property type="match status" value="1"/>
</dbReference>
<dbReference type="Gene3D" id="3.30.200.20">
    <property type="entry name" value="Phosphorylase Kinase, domain 1"/>
    <property type="match status" value="1"/>
</dbReference>
<keyword evidence="12" id="KW-1185">Reference proteome</keyword>
<evidence type="ECO:0000313" key="11">
    <source>
        <dbReference type="EMBL" id="SDD38151.1"/>
    </source>
</evidence>
<dbReference type="PIRSF" id="PIRSF000706">
    <property type="entry name" value="Kanamycin_kin"/>
    <property type="match status" value="1"/>
</dbReference>
<dbReference type="InterPro" id="IPR002575">
    <property type="entry name" value="Aminoglycoside_PTrfase"/>
</dbReference>
<dbReference type="Gene3D" id="3.90.1200.10">
    <property type="match status" value="1"/>
</dbReference>
<evidence type="ECO:0000256" key="7">
    <source>
        <dbReference type="PIRNR" id="PIRNR000706"/>
    </source>
</evidence>
<evidence type="ECO:0000256" key="3">
    <source>
        <dbReference type="ARBA" id="ARBA00022741"/>
    </source>
</evidence>
<gene>
    <name evidence="11" type="ORF">SAMN05216174_110177</name>
</gene>
<dbReference type="PANTHER" id="PTHR21310">
    <property type="entry name" value="AMINOGLYCOSIDE PHOSPHOTRANSFERASE-RELATED-RELATED"/>
    <property type="match status" value="1"/>
</dbReference>
<feature type="domain" description="Aminoglycoside phosphotransferase" evidence="10">
    <location>
        <begin position="46"/>
        <end position="263"/>
    </location>
</feature>
<proteinExistence type="inferred from homology"/>
<protein>
    <submittedName>
        <fullName evidence="11">Kanamycin kinase</fullName>
    </submittedName>
</protein>
<keyword evidence="2 7" id="KW-0808">Transferase</keyword>
<dbReference type="GO" id="GO:0016301">
    <property type="term" value="F:kinase activity"/>
    <property type="evidence" value="ECO:0007669"/>
    <property type="project" value="UniProtKB-KW"/>
</dbReference>
<evidence type="ECO:0000256" key="6">
    <source>
        <dbReference type="ARBA" id="ARBA00023251"/>
    </source>
</evidence>
<keyword evidence="3 7" id="KW-0547">Nucleotide-binding</keyword>
<dbReference type="Proteomes" id="UP000199501">
    <property type="component" value="Unassembled WGS sequence"/>
</dbReference>
<comment type="similarity">
    <text evidence="1 7">Belongs to the aminoglycoside phosphotransferase family.</text>
</comment>
<evidence type="ECO:0000256" key="8">
    <source>
        <dbReference type="PIRSR" id="PIRSR000706-1"/>
    </source>
</evidence>
<name>A0A1G6UA45_9PSEU</name>
<keyword evidence="6 7" id="KW-0046">Antibiotic resistance</keyword>
<evidence type="ECO:0000256" key="2">
    <source>
        <dbReference type="ARBA" id="ARBA00022679"/>
    </source>
</evidence>
<keyword evidence="9" id="KW-0479">Metal-binding</keyword>
<evidence type="ECO:0000259" key="10">
    <source>
        <dbReference type="Pfam" id="PF01636"/>
    </source>
</evidence>
<dbReference type="CDD" id="cd05150">
    <property type="entry name" value="APH"/>
    <property type="match status" value="1"/>
</dbReference>
<keyword evidence="4 7" id="KW-0418">Kinase</keyword>
<dbReference type="GO" id="GO:0016773">
    <property type="term" value="F:phosphotransferase activity, alcohol group as acceptor"/>
    <property type="evidence" value="ECO:0007669"/>
    <property type="project" value="InterPro"/>
</dbReference>
<dbReference type="AlphaFoldDB" id="A0A1G6UA45"/>
<dbReference type="InterPro" id="IPR051678">
    <property type="entry name" value="AGP_Transferase"/>
</dbReference>
<sequence>MSTRQTGPAGSAASVTSQAPLATGHILDGDWHRVATRSYGAAIHRVQCRGTYYVKTMSTVDRDDLRLHPENEAERLSWLAGYGFPVPEVVEVGAAEGLSWLVTTAVPGVPASGPWRPDERVRVLDAVADLTAALHSIPPAECPFDRTLAVTLPRCRVAVELGTVDLDDLDERHAGWSGQDLLAELDSLPAPREDVVVCHGDLGLDNILVDPRSLAVSGVLDAGRLGRADRWLDLAIAVRDITEELRVPATGFLKRYGVSTVDERRYFYYRLMDEFI</sequence>
<dbReference type="GO" id="GO:0005524">
    <property type="term" value="F:ATP binding"/>
    <property type="evidence" value="ECO:0007669"/>
    <property type="project" value="UniProtKB-KW"/>
</dbReference>
<dbReference type="GO" id="GO:0046872">
    <property type="term" value="F:metal ion binding"/>
    <property type="evidence" value="ECO:0007669"/>
    <property type="project" value="UniProtKB-KW"/>
</dbReference>
<dbReference type="OrthoDB" id="3806873at2"/>
<evidence type="ECO:0000256" key="9">
    <source>
        <dbReference type="PIRSR" id="PIRSR000706-2"/>
    </source>
</evidence>
<dbReference type="STRING" id="1271860.SAMN05216174_110177"/>
<feature type="binding site" evidence="9">
    <location>
        <position position="206"/>
    </location>
    <ligand>
        <name>Mg(2+)</name>
        <dbReference type="ChEBI" id="CHEBI:18420"/>
    </ligand>
</feature>
<organism evidence="11 12">
    <name type="scientific">Actinokineospora iranica</name>
    <dbReference type="NCBI Taxonomy" id="1271860"/>
    <lineage>
        <taxon>Bacteria</taxon>
        <taxon>Bacillati</taxon>
        <taxon>Actinomycetota</taxon>
        <taxon>Actinomycetes</taxon>
        <taxon>Pseudonocardiales</taxon>
        <taxon>Pseudonocardiaceae</taxon>
        <taxon>Actinokineospora</taxon>
    </lineage>
</organism>
<dbReference type="SUPFAM" id="SSF56112">
    <property type="entry name" value="Protein kinase-like (PK-like)"/>
    <property type="match status" value="1"/>
</dbReference>
<keyword evidence="9" id="KW-0460">Magnesium</keyword>
<dbReference type="PANTHER" id="PTHR21310:SF41">
    <property type="entry name" value="3'-PHOSPHOTRANSFERASE, PUTATIVE-RELATED"/>
    <property type="match status" value="1"/>
</dbReference>
<dbReference type="EMBL" id="FMZZ01000010">
    <property type="protein sequence ID" value="SDD38151.1"/>
    <property type="molecule type" value="Genomic_DNA"/>
</dbReference>
<feature type="active site" description="Proton acceptor" evidence="8">
    <location>
        <position position="201"/>
    </location>
</feature>
<feature type="binding site" evidence="9">
    <location>
        <position position="221"/>
    </location>
    <ligand>
        <name>Mg(2+)</name>
        <dbReference type="ChEBI" id="CHEBI:18420"/>
    </ligand>
</feature>
<reference evidence="12" key="1">
    <citation type="submission" date="2016-10" db="EMBL/GenBank/DDBJ databases">
        <authorList>
            <person name="Varghese N."/>
            <person name="Submissions S."/>
        </authorList>
    </citation>
    <scope>NUCLEOTIDE SEQUENCE [LARGE SCALE GENOMIC DNA]</scope>
    <source>
        <strain evidence="12">IBRC-M 10403</strain>
    </source>
</reference>
<dbReference type="NCBIfam" id="NF033068">
    <property type="entry name" value="APH_3p"/>
    <property type="match status" value="1"/>
</dbReference>
<dbReference type="GO" id="GO:0046677">
    <property type="term" value="P:response to antibiotic"/>
    <property type="evidence" value="ECO:0007669"/>
    <property type="project" value="UniProtKB-KW"/>
</dbReference>
<dbReference type="RefSeq" id="WP_091453555.1">
    <property type="nucleotide sequence ID" value="NZ_FMZZ01000010.1"/>
</dbReference>
<evidence type="ECO:0000313" key="12">
    <source>
        <dbReference type="Proteomes" id="UP000199501"/>
    </source>
</evidence>
<evidence type="ECO:0000256" key="4">
    <source>
        <dbReference type="ARBA" id="ARBA00022777"/>
    </source>
</evidence>
<evidence type="ECO:0000256" key="5">
    <source>
        <dbReference type="ARBA" id="ARBA00022840"/>
    </source>
</evidence>
<keyword evidence="5 7" id="KW-0067">ATP-binding</keyword>